<name>A0ABW3D3M0_9FLAO</name>
<gene>
    <name evidence="4" type="ORF">ACFQ1M_15920</name>
</gene>
<keyword evidence="5" id="KW-1185">Reference proteome</keyword>
<evidence type="ECO:0000256" key="2">
    <source>
        <dbReference type="SAM" id="SignalP"/>
    </source>
</evidence>
<dbReference type="RefSeq" id="WP_386409976.1">
    <property type="nucleotide sequence ID" value="NZ_JBHTJH010000017.1"/>
</dbReference>
<proteinExistence type="predicted"/>
<dbReference type="Pfam" id="PF20009">
    <property type="entry name" value="GEVED"/>
    <property type="match status" value="1"/>
</dbReference>
<dbReference type="PROSITE" id="PS50853">
    <property type="entry name" value="FN3"/>
    <property type="match status" value="1"/>
</dbReference>
<dbReference type="CDD" id="cd00063">
    <property type="entry name" value="FN3"/>
    <property type="match status" value="1"/>
</dbReference>
<dbReference type="InterPro" id="IPR045474">
    <property type="entry name" value="GEVED"/>
</dbReference>
<feature type="chain" id="PRO_5045811258" evidence="2">
    <location>
        <begin position="21"/>
        <end position="1301"/>
    </location>
</feature>
<dbReference type="Gene3D" id="2.60.40.3620">
    <property type="match status" value="1"/>
</dbReference>
<feature type="signal peptide" evidence="2">
    <location>
        <begin position="1"/>
        <end position="20"/>
    </location>
</feature>
<dbReference type="Gene3D" id="2.60.40.10">
    <property type="entry name" value="Immunoglobulins"/>
    <property type="match status" value="1"/>
</dbReference>
<dbReference type="InterPro" id="IPR013783">
    <property type="entry name" value="Ig-like_fold"/>
</dbReference>
<reference evidence="5" key="1">
    <citation type="journal article" date="2019" name="Int. J. Syst. Evol. Microbiol.">
        <title>The Global Catalogue of Microorganisms (GCM) 10K type strain sequencing project: providing services to taxonomists for standard genome sequencing and annotation.</title>
        <authorList>
            <consortium name="The Broad Institute Genomics Platform"/>
            <consortium name="The Broad Institute Genome Sequencing Center for Infectious Disease"/>
            <person name="Wu L."/>
            <person name="Ma J."/>
        </authorList>
    </citation>
    <scope>NUCLEOTIDE SEQUENCE [LARGE SCALE GENOMIC DNA]</scope>
    <source>
        <strain evidence="5">CCUG 62952</strain>
    </source>
</reference>
<dbReference type="Proteomes" id="UP001596978">
    <property type="component" value="Unassembled WGS sequence"/>
</dbReference>
<evidence type="ECO:0000259" key="3">
    <source>
        <dbReference type="PROSITE" id="PS50853"/>
    </source>
</evidence>
<evidence type="ECO:0000256" key="1">
    <source>
        <dbReference type="SAM" id="MobiDB-lite"/>
    </source>
</evidence>
<dbReference type="EMBL" id="JBHTJH010000017">
    <property type="protein sequence ID" value="MFD0863702.1"/>
    <property type="molecule type" value="Genomic_DNA"/>
</dbReference>
<dbReference type="InterPro" id="IPR036116">
    <property type="entry name" value="FN3_sf"/>
</dbReference>
<organism evidence="4 5">
    <name type="scientific">Sungkyunkwania multivorans</name>
    <dbReference type="NCBI Taxonomy" id="1173618"/>
    <lineage>
        <taxon>Bacteria</taxon>
        <taxon>Pseudomonadati</taxon>
        <taxon>Bacteroidota</taxon>
        <taxon>Flavobacteriia</taxon>
        <taxon>Flavobacteriales</taxon>
        <taxon>Flavobacteriaceae</taxon>
        <taxon>Sungkyunkwania</taxon>
    </lineage>
</organism>
<dbReference type="InterPro" id="IPR003961">
    <property type="entry name" value="FN3_dom"/>
</dbReference>
<sequence>MMKKITLAIFCLILNSVSIAQVGVGNGLISRDDIPFVPKEQYSYGQSIYYASEVGSSGMITGLTWFYSGSSQLYNSNVVDIYLGETEVEEFGAWIPQSELTKVLTSGTLVINGGLITVQLDTPFYYNGGGNLVVAVEETSFGNGDVFDTFFTFDDYRYRSRSISDASSPIDVPNLTAGGNVTVYTPNIVFDGISPCTTPNFEVDFISPYAAELSLDTSTASSWEVVVQESGGPTPTSGTIVTSFPYVADNLIPGISYDFYVRSVCDNGGKGIWSYNGSYDLEYCATGATEIIGNGVSNVTIGEASYPHSASTYGDYTGNQASIYADGQTTVSITHEAGPGWVIENHIWVDLNHNFQFENDEKLFFGSTSGSVASSQEIYDAVFSLPANTPAGLYRMRIVTSPENVGFDSCFSGDYGVSFDFDLNVLSGACDPPVLTQSIQPDCNNNAYYIDLNLSDLGNGTPTAFDGINSYPLSLGSNLIGPYVNGSSHSVIVNHGISVSCAIDLGTIGFICPPENDELAGAINLTPTGDQLCQEQSVSFTTNGATDSGLNSSCNSTIGRDVYYKWFATSPELLWVSTDSNIVIRDWQGTEIACSDTTSTDSILNGWNVGDELIFQIYIDEGQNQDAHFCLERYHSSFDNCYDPGRLEISNISSDAAKFSWLAPDLAESYNIEYGVSGFIQGTGTLVSDHPDNILYASNLLASTSYDVYVQTNCEASLESNWIGPVSFTTIALLPGDFLCNAIPLDVSPPGVSSSPIPGEYSNVGYSVQNDEPDTLCFEGGPSSTVWFSFVAPVSGQVSISTDVGGTLTDSEIAIYEAPSNCIELSTLLPAVACNQDGGITNERMAVLQNVAVTPDATYYIQVSKWLDTPEGTFGISVFDTGDSIISVVGTALNGWPSPSNERPDIEMSLIGEGQFGLFGQYFSDGEVKFRTNYDWSQPNWGGTTFPSGTFSNENIPVSEGFYDVIIDLYNNTYSFTPASETPTIGLIGSAANGWVHPVDPNIPTDIIMNTNDGVHYELRNQTLTNGLVKFRENYDWLVNWGSADFPTGTGVQNGMDIPVVADTYDIFFNRITGQYSFEINTVSIAPKIFLQGAMFTPNTGEEHLMRDDLRTAGIIPTLSPYSDALSCNASVFTMNGDDAIVDWVWIELRDGADHSILIDGKSALLQRDGDVVAEDGVSPVQFNVADGYYKIMLAHRLHLSVTSVNSYELSDIAAITDLSSSTNDILGGSNAVQLLDNGAYGMIVGDSDDNGQIQNTDIAALRPLLGTAGYNSSDLDMNGQTQLSDINNGLRPNLGKGEQN</sequence>
<feature type="region of interest" description="Disordered" evidence="1">
    <location>
        <begin position="1277"/>
        <end position="1301"/>
    </location>
</feature>
<feature type="compositionally biased region" description="Polar residues" evidence="1">
    <location>
        <begin position="1277"/>
        <end position="1288"/>
    </location>
</feature>
<keyword evidence="2" id="KW-0732">Signal</keyword>
<comment type="caution">
    <text evidence="4">The sequence shown here is derived from an EMBL/GenBank/DDBJ whole genome shotgun (WGS) entry which is preliminary data.</text>
</comment>
<evidence type="ECO:0000313" key="4">
    <source>
        <dbReference type="EMBL" id="MFD0863702.1"/>
    </source>
</evidence>
<accession>A0ABW3D3M0</accession>
<dbReference type="SUPFAM" id="SSF49265">
    <property type="entry name" value="Fibronectin type III"/>
    <property type="match status" value="1"/>
</dbReference>
<protein>
    <submittedName>
        <fullName evidence="4">GEVED domain-containing protein</fullName>
    </submittedName>
</protein>
<evidence type="ECO:0000313" key="5">
    <source>
        <dbReference type="Proteomes" id="UP001596978"/>
    </source>
</evidence>
<feature type="domain" description="Fibronectin type-III" evidence="3">
    <location>
        <begin position="643"/>
        <end position="733"/>
    </location>
</feature>